<dbReference type="Pfam" id="PF12833">
    <property type="entry name" value="HTH_18"/>
    <property type="match status" value="1"/>
</dbReference>
<dbReference type="Proteomes" id="UP000588098">
    <property type="component" value="Unassembled WGS sequence"/>
</dbReference>
<dbReference type="Pfam" id="PF01965">
    <property type="entry name" value="DJ-1_PfpI"/>
    <property type="match status" value="1"/>
</dbReference>
<evidence type="ECO:0000313" key="5">
    <source>
        <dbReference type="EMBL" id="MBB5935033.1"/>
    </source>
</evidence>
<dbReference type="SUPFAM" id="SSF52317">
    <property type="entry name" value="Class I glutamine amidotransferase-like"/>
    <property type="match status" value="1"/>
</dbReference>
<keyword evidence="6" id="KW-1185">Reference proteome</keyword>
<gene>
    <name evidence="5" type="ORF">FHS42_002083</name>
</gene>
<dbReference type="GO" id="GO:0003700">
    <property type="term" value="F:DNA-binding transcription factor activity"/>
    <property type="evidence" value="ECO:0007669"/>
    <property type="project" value="InterPro"/>
</dbReference>
<feature type="domain" description="HTH araC/xylS-type" evidence="4">
    <location>
        <begin position="212"/>
        <end position="310"/>
    </location>
</feature>
<evidence type="ECO:0000313" key="6">
    <source>
        <dbReference type="Proteomes" id="UP000588098"/>
    </source>
</evidence>
<dbReference type="RefSeq" id="WP_184571124.1">
    <property type="nucleotide sequence ID" value="NZ_JACHJL010000004.1"/>
</dbReference>
<name>A0A7W9Q7G6_9ACTN</name>
<evidence type="ECO:0000256" key="3">
    <source>
        <dbReference type="SAM" id="MobiDB-lite"/>
    </source>
</evidence>
<dbReference type="InterPro" id="IPR029062">
    <property type="entry name" value="Class_I_gatase-like"/>
</dbReference>
<dbReference type="PROSITE" id="PS01124">
    <property type="entry name" value="HTH_ARAC_FAMILY_2"/>
    <property type="match status" value="1"/>
</dbReference>
<accession>A0A7W9Q7G6</accession>
<dbReference type="EMBL" id="JACHJL010000004">
    <property type="protein sequence ID" value="MBB5935033.1"/>
    <property type="molecule type" value="Genomic_DNA"/>
</dbReference>
<feature type="compositionally biased region" description="Pro residues" evidence="3">
    <location>
        <begin position="332"/>
        <end position="344"/>
    </location>
</feature>
<sequence length="344" mass="36652">MSVVALLALDGMPAHQLSTPGLVLAAALNSSRADYELRVCAPSGTITTEAPAAMTVTAPWGLEGLADAAAVIIPGHTGFLGDPPADVSAAVREAAGRGSRVLAVGTGAFTLAATGLLDGRRATTVWQHLPQLAARHPRVEIEASGAVVVDGPFLTAAGAFGGMDLVLRLIEYDHGPLVVAATIRRLVQPLHQEARSAQAEIDRALAETAGLEPTMRWVEANAHRTLSLTEIAAHARLSVRSLNRRFWEHTGRSPLEYLLRTRLERARYLLESEDATIEQIAERTGFGSPESLRRHFHRATGTVPSAYRKAYRGRHTTPPAGIQPPGTQLPGAPRPDTQPPAPPR</sequence>
<dbReference type="GO" id="GO:0043565">
    <property type="term" value="F:sequence-specific DNA binding"/>
    <property type="evidence" value="ECO:0007669"/>
    <property type="project" value="InterPro"/>
</dbReference>
<protein>
    <submittedName>
        <fullName evidence="5">Transcriptional regulator GlxA family with amidase domain</fullName>
    </submittedName>
</protein>
<keyword evidence="2" id="KW-0804">Transcription</keyword>
<dbReference type="SMART" id="SM00342">
    <property type="entry name" value="HTH_ARAC"/>
    <property type="match status" value="1"/>
</dbReference>
<feature type="region of interest" description="Disordered" evidence="3">
    <location>
        <begin position="304"/>
        <end position="344"/>
    </location>
</feature>
<dbReference type="AlphaFoldDB" id="A0A7W9Q7G6"/>
<dbReference type="InterPro" id="IPR018060">
    <property type="entry name" value="HTH_AraC"/>
</dbReference>
<evidence type="ECO:0000256" key="1">
    <source>
        <dbReference type="ARBA" id="ARBA00023015"/>
    </source>
</evidence>
<dbReference type="InterPro" id="IPR052158">
    <property type="entry name" value="INH-QAR"/>
</dbReference>
<evidence type="ECO:0000256" key="2">
    <source>
        <dbReference type="ARBA" id="ARBA00023163"/>
    </source>
</evidence>
<reference evidence="5 6" key="1">
    <citation type="submission" date="2020-08" db="EMBL/GenBank/DDBJ databases">
        <title>Genomic Encyclopedia of Type Strains, Phase III (KMG-III): the genomes of soil and plant-associated and newly described type strains.</title>
        <authorList>
            <person name="Whitman W."/>
        </authorList>
    </citation>
    <scope>NUCLEOTIDE SEQUENCE [LARGE SCALE GENOMIC DNA]</scope>
    <source>
        <strain evidence="5 6">CECT 8305</strain>
    </source>
</reference>
<evidence type="ECO:0000259" key="4">
    <source>
        <dbReference type="PROSITE" id="PS01124"/>
    </source>
</evidence>
<dbReference type="Gene3D" id="3.40.50.880">
    <property type="match status" value="1"/>
</dbReference>
<dbReference type="Gene3D" id="1.10.10.60">
    <property type="entry name" value="Homeodomain-like"/>
    <property type="match status" value="1"/>
</dbReference>
<organism evidence="5 6">
    <name type="scientific">Streptomyces zagrosensis</name>
    <dbReference type="NCBI Taxonomy" id="1042984"/>
    <lineage>
        <taxon>Bacteria</taxon>
        <taxon>Bacillati</taxon>
        <taxon>Actinomycetota</taxon>
        <taxon>Actinomycetes</taxon>
        <taxon>Kitasatosporales</taxon>
        <taxon>Streptomycetaceae</taxon>
        <taxon>Streptomyces</taxon>
    </lineage>
</organism>
<dbReference type="InterPro" id="IPR009057">
    <property type="entry name" value="Homeodomain-like_sf"/>
</dbReference>
<dbReference type="SUPFAM" id="SSF46689">
    <property type="entry name" value="Homeodomain-like"/>
    <property type="match status" value="2"/>
</dbReference>
<comment type="caution">
    <text evidence="5">The sequence shown here is derived from an EMBL/GenBank/DDBJ whole genome shotgun (WGS) entry which is preliminary data.</text>
</comment>
<proteinExistence type="predicted"/>
<dbReference type="PANTHER" id="PTHR43130:SF3">
    <property type="entry name" value="HTH-TYPE TRANSCRIPTIONAL REGULATOR RV1931C"/>
    <property type="match status" value="1"/>
</dbReference>
<dbReference type="InterPro" id="IPR002818">
    <property type="entry name" value="DJ-1/PfpI"/>
</dbReference>
<keyword evidence="1" id="KW-0805">Transcription regulation</keyword>
<dbReference type="PANTHER" id="PTHR43130">
    <property type="entry name" value="ARAC-FAMILY TRANSCRIPTIONAL REGULATOR"/>
    <property type="match status" value="1"/>
</dbReference>